<dbReference type="InterPro" id="IPR000823">
    <property type="entry name" value="Peroxidase_pln"/>
</dbReference>
<comment type="cofactor">
    <cofactor evidence="16">
        <name>heme b</name>
        <dbReference type="ChEBI" id="CHEBI:60344"/>
    </cofactor>
    <text evidence="16">Binds 1 heme b (iron(II)-protoporphyrin IX) group per subunit.</text>
</comment>
<dbReference type="Pfam" id="PF00141">
    <property type="entry name" value="peroxidase"/>
    <property type="match status" value="1"/>
</dbReference>
<keyword evidence="10 16" id="KW-0408">Iron</keyword>
<evidence type="ECO:0000256" key="18">
    <source>
        <dbReference type="PIRSR" id="PIRSR600823-5"/>
    </source>
</evidence>
<keyword evidence="12" id="KW-0325">Glycoprotein</keyword>
<evidence type="ECO:0000256" key="15">
    <source>
        <dbReference type="PIRSR" id="PIRSR600823-2"/>
    </source>
</evidence>
<feature type="disulfide bond" evidence="18">
    <location>
        <begin position="41"/>
        <end position="125"/>
    </location>
</feature>
<accession>A0A498K8W0</accession>
<evidence type="ECO:0000259" key="21">
    <source>
        <dbReference type="PROSITE" id="PS50873"/>
    </source>
</evidence>
<proteinExistence type="inferred from homology"/>
<dbReference type="InterPro" id="IPR033905">
    <property type="entry name" value="Secretory_peroxidase"/>
</dbReference>
<evidence type="ECO:0000256" key="9">
    <source>
        <dbReference type="ARBA" id="ARBA00023002"/>
    </source>
</evidence>
<keyword evidence="7 16" id="KW-0479">Metal-binding</keyword>
<feature type="binding site" evidence="16">
    <location>
        <position position="255"/>
    </location>
    <ligand>
        <name>Ca(2+)</name>
        <dbReference type="ChEBI" id="CHEBI:29108"/>
        <label>2</label>
    </ligand>
</feature>
<comment type="catalytic activity">
    <reaction evidence="1">
        <text>2 a phenolic donor + H2O2 = 2 a phenolic radical donor + 2 H2O</text>
        <dbReference type="Rhea" id="RHEA:56136"/>
        <dbReference type="ChEBI" id="CHEBI:15377"/>
        <dbReference type="ChEBI" id="CHEBI:16240"/>
        <dbReference type="ChEBI" id="CHEBI:139520"/>
        <dbReference type="ChEBI" id="CHEBI:139521"/>
        <dbReference type="EC" id="1.11.1.7"/>
    </reaction>
</comment>
<dbReference type="SUPFAM" id="SSF48113">
    <property type="entry name" value="Heme-dependent peroxidases"/>
    <property type="match status" value="1"/>
</dbReference>
<evidence type="ECO:0000256" key="17">
    <source>
        <dbReference type="PIRSR" id="PIRSR600823-4"/>
    </source>
</evidence>
<dbReference type="FunFam" id="1.10.520.10:FF:000009">
    <property type="entry name" value="Peroxidase"/>
    <property type="match status" value="1"/>
</dbReference>
<evidence type="ECO:0000256" key="2">
    <source>
        <dbReference type="ARBA" id="ARBA00002322"/>
    </source>
</evidence>
<feature type="signal peptide" evidence="20">
    <location>
        <begin position="1"/>
        <end position="30"/>
    </location>
</feature>
<evidence type="ECO:0000256" key="14">
    <source>
        <dbReference type="PIRSR" id="PIRSR600823-1"/>
    </source>
</evidence>
<evidence type="ECO:0000256" key="10">
    <source>
        <dbReference type="ARBA" id="ARBA00023004"/>
    </source>
</evidence>
<keyword evidence="23" id="KW-1185">Reference proteome</keyword>
<evidence type="ECO:0000256" key="7">
    <source>
        <dbReference type="ARBA" id="ARBA00022723"/>
    </source>
</evidence>
<feature type="chain" id="PRO_5019870160" description="peroxidase" evidence="20">
    <location>
        <begin position="31"/>
        <end position="481"/>
    </location>
</feature>
<dbReference type="GO" id="GO:0140825">
    <property type="term" value="F:lactoperoxidase activity"/>
    <property type="evidence" value="ECO:0007669"/>
    <property type="project" value="UniProtKB-EC"/>
</dbReference>
<keyword evidence="11 18" id="KW-1015">Disulfide bond</keyword>
<evidence type="ECO:0000256" key="6">
    <source>
        <dbReference type="ARBA" id="ARBA00022617"/>
    </source>
</evidence>
<dbReference type="Gene3D" id="1.10.520.10">
    <property type="match status" value="1"/>
</dbReference>
<name>A0A498K8W0_MALDO</name>
<comment type="function">
    <text evidence="2">Removal of H(2)O(2), oxidation of toxic reductants, biosynthesis and degradation of lignin, suberization, auxin catabolism, response to environmental stresses such as wounding, pathogen attack and oxidative stress. These functions might be dependent on each isozyme/isoform in each plant tissue.</text>
</comment>
<evidence type="ECO:0000256" key="11">
    <source>
        <dbReference type="ARBA" id="ARBA00023157"/>
    </source>
</evidence>
<keyword evidence="9" id="KW-0560">Oxidoreductase</keyword>
<dbReference type="STRING" id="3750.A0A498K8W0"/>
<feature type="binding site" evidence="16">
    <location>
        <position position="204"/>
    </location>
    <ligand>
        <name>Ca(2+)</name>
        <dbReference type="ChEBI" id="CHEBI:29108"/>
        <label>2</label>
    </ligand>
</feature>
<feature type="binding site" evidence="16">
    <location>
        <position position="76"/>
    </location>
    <ligand>
        <name>Ca(2+)</name>
        <dbReference type="ChEBI" id="CHEBI:29108"/>
        <label>1</label>
    </ligand>
</feature>
<dbReference type="PANTHER" id="PTHR31388">
    <property type="entry name" value="PEROXIDASE 72-RELATED"/>
    <property type="match status" value="1"/>
</dbReference>
<dbReference type="EMBL" id="RDQH01000329">
    <property type="protein sequence ID" value="RXI03816.1"/>
    <property type="molecule type" value="Genomic_DNA"/>
</dbReference>
<dbReference type="PROSITE" id="PS50873">
    <property type="entry name" value="PEROXIDASE_4"/>
    <property type="match status" value="1"/>
</dbReference>
<evidence type="ECO:0000256" key="19">
    <source>
        <dbReference type="SAM" id="MobiDB-lite"/>
    </source>
</evidence>
<protein>
    <recommendedName>
        <fullName evidence="4">peroxidase</fullName>
        <ecNumber evidence="4">1.11.1.7</ecNumber>
    </recommendedName>
</protein>
<dbReference type="GO" id="GO:0042744">
    <property type="term" value="P:hydrogen peroxide catabolic process"/>
    <property type="evidence" value="ECO:0007669"/>
    <property type="project" value="UniProtKB-KW"/>
</dbReference>
<dbReference type="EC" id="1.11.1.7" evidence="4"/>
<comment type="similarity">
    <text evidence="3">Belongs to the peroxidase family. Ascorbate peroxidase subfamily.</text>
</comment>
<dbReference type="Gene3D" id="1.10.420.10">
    <property type="entry name" value="Peroxidase, domain 2"/>
    <property type="match status" value="1"/>
</dbReference>
<dbReference type="PANTHER" id="PTHR31388:SF270">
    <property type="entry name" value="PEROXIDASE 22-RELATED"/>
    <property type="match status" value="1"/>
</dbReference>
<reference evidence="22 23" key="1">
    <citation type="submission" date="2018-10" db="EMBL/GenBank/DDBJ databases">
        <title>A high-quality apple genome assembly.</title>
        <authorList>
            <person name="Hu J."/>
        </authorList>
    </citation>
    <scope>NUCLEOTIDE SEQUENCE [LARGE SCALE GENOMIC DNA]</scope>
    <source>
        <strain evidence="23">cv. HFTH1</strain>
        <tissue evidence="22">Young leaf</tissue>
    </source>
</reference>
<dbReference type="PROSITE" id="PS00435">
    <property type="entry name" value="PEROXIDASE_1"/>
    <property type="match status" value="1"/>
</dbReference>
<feature type="region of interest" description="Disordered" evidence="19">
    <location>
        <begin position="460"/>
        <end position="481"/>
    </location>
</feature>
<feature type="binding site" evidence="16">
    <location>
        <position position="80"/>
    </location>
    <ligand>
        <name>Ca(2+)</name>
        <dbReference type="ChEBI" id="CHEBI:29108"/>
        <label>1</label>
    </ligand>
</feature>
<dbReference type="GO" id="GO:0020037">
    <property type="term" value="F:heme binding"/>
    <property type="evidence" value="ECO:0007669"/>
    <property type="project" value="InterPro"/>
</dbReference>
<keyword evidence="6" id="KW-0349">Heme</keyword>
<evidence type="ECO:0000256" key="16">
    <source>
        <dbReference type="PIRSR" id="PIRSR600823-3"/>
    </source>
</evidence>
<feature type="binding site" evidence="16">
    <location>
        <position position="263"/>
    </location>
    <ligand>
        <name>Ca(2+)</name>
        <dbReference type="ChEBI" id="CHEBI:29108"/>
        <label>2</label>
    </ligand>
</feature>
<feature type="binding site" evidence="16">
    <location>
        <position position="258"/>
    </location>
    <ligand>
        <name>Ca(2+)</name>
        <dbReference type="ChEBI" id="CHEBI:29108"/>
        <label>2</label>
    </ligand>
</feature>
<evidence type="ECO:0000256" key="4">
    <source>
        <dbReference type="ARBA" id="ARBA00012313"/>
    </source>
</evidence>
<dbReference type="AlphaFoldDB" id="A0A498K8W0"/>
<evidence type="ECO:0000256" key="12">
    <source>
        <dbReference type="ARBA" id="ARBA00023180"/>
    </source>
</evidence>
<comment type="cofactor">
    <cofactor evidence="16">
        <name>Ca(2+)</name>
        <dbReference type="ChEBI" id="CHEBI:29108"/>
    </cofactor>
    <text evidence="16">Binds 2 calcium ions per subunit.</text>
</comment>
<dbReference type="FunFam" id="1.10.420.10:FF:000001">
    <property type="entry name" value="Peroxidase"/>
    <property type="match status" value="1"/>
</dbReference>
<feature type="binding site" evidence="16">
    <location>
        <position position="73"/>
    </location>
    <ligand>
        <name>Ca(2+)</name>
        <dbReference type="ChEBI" id="CHEBI:29108"/>
        <label>1</label>
    </ligand>
</feature>
<dbReference type="InterPro" id="IPR019793">
    <property type="entry name" value="Peroxidases_heam-ligand_BS"/>
</dbReference>
<feature type="compositionally biased region" description="Basic and acidic residues" evidence="19">
    <location>
        <begin position="462"/>
        <end position="481"/>
    </location>
</feature>
<feature type="binding site" evidence="16">
    <location>
        <position position="82"/>
    </location>
    <ligand>
        <name>Ca(2+)</name>
        <dbReference type="ChEBI" id="CHEBI:29108"/>
        <label>1</label>
    </ligand>
</feature>
<evidence type="ECO:0000313" key="23">
    <source>
        <dbReference type="Proteomes" id="UP000290289"/>
    </source>
</evidence>
<evidence type="ECO:0000313" key="22">
    <source>
        <dbReference type="EMBL" id="RXI03816.1"/>
    </source>
</evidence>
<gene>
    <name evidence="22" type="ORF">DVH24_038090</name>
</gene>
<feature type="domain" description="Plant heme peroxidase family profile" evidence="21">
    <location>
        <begin position="31"/>
        <end position="337"/>
    </location>
</feature>
<dbReference type="PRINTS" id="PR00461">
    <property type="entry name" value="PLPEROXIDASE"/>
</dbReference>
<dbReference type="GO" id="GO:0046872">
    <property type="term" value="F:metal ion binding"/>
    <property type="evidence" value="ECO:0007669"/>
    <property type="project" value="UniProtKB-KW"/>
</dbReference>
<dbReference type="Proteomes" id="UP000290289">
    <property type="component" value="Chromosome 3"/>
</dbReference>
<keyword evidence="5" id="KW-0575">Peroxidase</keyword>
<keyword evidence="13" id="KW-0376">Hydrogen peroxide</keyword>
<feature type="disulfide bond" evidence="18">
    <location>
        <begin position="210"/>
        <end position="242"/>
    </location>
</feature>
<feature type="binding site" evidence="16">
    <location>
        <position position="98"/>
    </location>
    <ligand>
        <name>Ca(2+)</name>
        <dbReference type="ChEBI" id="CHEBI:29108"/>
        <label>1</label>
    </ligand>
</feature>
<evidence type="ECO:0000256" key="1">
    <source>
        <dbReference type="ARBA" id="ARBA00000189"/>
    </source>
</evidence>
<organism evidence="22 23">
    <name type="scientific">Malus domestica</name>
    <name type="common">Apple</name>
    <name type="synonym">Pyrus malus</name>
    <dbReference type="NCBI Taxonomy" id="3750"/>
    <lineage>
        <taxon>Eukaryota</taxon>
        <taxon>Viridiplantae</taxon>
        <taxon>Streptophyta</taxon>
        <taxon>Embryophyta</taxon>
        <taxon>Tracheophyta</taxon>
        <taxon>Spermatophyta</taxon>
        <taxon>Magnoliopsida</taxon>
        <taxon>eudicotyledons</taxon>
        <taxon>Gunneridae</taxon>
        <taxon>Pentapetalae</taxon>
        <taxon>rosids</taxon>
        <taxon>fabids</taxon>
        <taxon>Rosales</taxon>
        <taxon>Rosaceae</taxon>
        <taxon>Amygdaloideae</taxon>
        <taxon>Maleae</taxon>
        <taxon>Malus</taxon>
    </lineage>
</organism>
<dbReference type="CDD" id="cd00693">
    <property type="entry name" value="secretory_peroxidase"/>
    <property type="match status" value="1"/>
</dbReference>
<evidence type="ECO:0000256" key="8">
    <source>
        <dbReference type="ARBA" id="ARBA00022837"/>
    </source>
</evidence>
<comment type="caution">
    <text evidence="22">The sequence shown here is derived from an EMBL/GenBank/DDBJ whole genome shotgun (WGS) entry which is preliminary data.</text>
</comment>
<sequence>MPPSYSAQLYYKYVLAVLLILCASAGCGDAQLTPTFYDETCPNATSIVRGVIEEALQTDPRITASLTRLHFHDCFVNGCDGSILLDNSTNPNSTIDSEKTALANNNSARGFDVVDNIKTALENACPAVVSCADILAIAAEESVALSGGPSWTVLLGRRDSLTANRTAANEDLPAPTFTLDQLEASFLAVGLNTTDLVALSGAHTFGRARCLTFTDRLYNFSGTGSPDPTLNSTYLETLSEICPLNGNGSVLTNLDPVTPDTFDANYFSNLQVEEGLLQSDQELFSTSGADTIDIVNNFSANQSAFFENFGESMIKMGNISPLTGTEGEIRLNCRRVNGESYGLTTTLVADTASDHGMSRCDSRGSSGGGSSIAGTYGGTGLEIELVGGVVDTGPVQEHVDCAQGPIGTGTGPDCGANEAAEAGADADCGMKGEKGKEWWWAGGVISLELASCGVMVDVGAQENREQKEDEKKRTKAEQTKS</sequence>
<dbReference type="InterPro" id="IPR002016">
    <property type="entry name" value="Haem_peroxidase"/>
</dbReference>
<keyword evidence="8 16" id="KW-0106">Calcium</keyword>
<feature type="disulfide bond" evidence="18">
    <location>
        <begin position="74"/>
        <end position="79"/>
    </location>
</feature>
<keyword evidence="20" id="KW-0732">Signal</keyword>
<feature type="binding site" description="axial binding residue" evidence="16">
    <location>
        <position position="203"/>
    </location>
    <ligand>
        <name>heme b</name>
        <dbReference type="ChEBI" id="CHEBI:60344"/>
    </ligand>
    <ligandPart>
        <name>Fe</name>
        <dbReference type="ChEBI" id="CHEBI:18248"/>
    </ligandPart>
</feature>
<feature type="active site" description="Proton acceptor" evidence="14">
    <location>
        <position position="72"/>
    </location>
</feature>
<dbReference type="PRINTS" id="PR00458">
    <property type="entry name" value="PEROXIDASE"/>
</dbReference>
<feature type="site" description="Transition state stabilizer" evidence="17">
    <location>
        <position position="68"/>
    </location>
</feature>
<dbReference type="InterPro" id="IPR010255">
    <property type="entry name" value="Haem_peroxidase_sf"/>
</dbReference>
<evidence type="ECO:0000256" key="3">
    <source>
        <dbReference type="ARBA" id="ARBA00006873"/>
    </source>
</evidence>
<feature type="binding site" evidence="16">
    <location>
        <position position="78"/>
    </location>
    <ligand>
        <name>Ca(2+)</name>
        <dbReference type="ChEBI" id="CHEBI:29108"/>
        <label>1</label>
    </ligand>
</feature>
<evidence type="ECO:0000256" key="20">
    <source>
        <dbReference type="SAM" id="SignalP"/>
    </source>
</evidence>
<evidence type="ECO:0000256" key="5">
    <source>
        <dbReference type="ARBA" id="ARBA00022559"/>
    </source>
</evidence>
<dbReference type="GO" id="GO:0006979">
    <property type="term" value="P:response to oxidative stress"/>
    <property type="evidence" value="ECO:0007669"/>
    <property type="project" value="InterPro"/>
</dbReference>
<feature type="disulfide bond" evidence="18">
    <location>
        <begin position="131"/>
        <end position="333"/>
    </location>
</feature>
<feature type="binding site" evidence="15">
    <location>
        <position position="173"/>
    </location>
    <ligand>
        <name>substrate</name>
    </ligand>
</feature>
<evidence type="ECO:0000256" key="13">
    <source>
        <dbReference type="ARBA" id="ARBA00023324"/>
    </source>
</evidence>